<evidence type="ECO:0000256" key="1">
    <source>
        <dbReference type="ARBA" id="ARBA00004141"/>
    </source>
</evidence>
<evidence type="ECO:0000256" key="5">
    <source>
        <dbReference type="ARBA" id="ARBA00023136"/>
    </source>
</evidence>
<dbReference type="PANTHER" id="PTHR12191:SF37">
    <property type="entry name" value="ZINC TRANSPORTER FOI"/>
    <property type="match status" value="1"/>
</dbReference>
<dbReference type="GO" id="GO:0140410">
    <property type="term" value="F:monoatomic cation:bicarbonate symporter activity"/>
    <property type="evidence" value="ECO:0007669"/>
    <property type="project" value="TreeGrafter"/>
</dbReference>
<evidence type="ECO:0000256" key="4">
    <source>
        <dbReference type="ARBA" id="ARBA00022989"/>
    </source>
</evidence>
<feature type="transmembrane region" description="Helical" evidence="7">
    <location>
        <begin position="512"/>
        <end position="532"/>
    </location>
</feature>
<feature type="compositionally biased region" description="Basic and acidic residues" evidence="6">
    <location>
        <begin position="582"/>
        <end position="594"/>
    </location>
</feature>
<feature type="transmembrane region" description="Helical" evidence="7">
    <location>
        <begin position="468"/>
        <end position="485"/>
    </location>
</feature>
<keyword evidence="3 7" id="KW-0812">Transmembrane</keyword>
<keyword evidence="10" id="KW-1185">Reference proteome</keyword>
<reference evidence="9" key="1">
    <citation type="journal article" date="2023" name="G3 (Bethesda)">
        <title>Whole genome assembly and annotation of the endangered Caribbean coral Acropora cervicornis.</title>
        <authorList>
            <person name="Selwyn J.D."/>
            <person name="Vollmer S.V."/>
        </authorList>
    </citation>
    <scope>NUCLEOTIDE SEQUENCE</scope>
    <source>
        <strain evidence="9">K2</strain>
    </source>
</reference>
<gene>
    <name evidence="9" type="ORF">P5673_011084</name>
</gene>
<evidence type="ECO:0000259" key="8">
    <source>
        <dbReference type="Pfam" id="PF18292"/>
    </source>
</evidence>
<protein>
    <submittedName>
        <fullName evidence="9">Zinc transporter ZIP12</fullName>
    </submittedName>
</protein>
<dbReference type="InterPro" id="IPR050799">
    <property type="entry name" value="ZIP_Transporter"/>
</dbReference>
<feature type="transmembrane region" description="Helical" evidence="7">
    <location>
        <begin position="745"/>
        <end position="769"/>
    </location>
</feature>
<dbReference type="PANTHER" id="PTHR12191">
    <property type="entry name" value="SOLUTE CARRIER FAMILY 39"/>
    <property type="match status" value="1"/>
</dbReference>
<dbReference type="Pfam" id="PF02535">
    <property type="entry name" value="Zip"/>
    <property type="match status" value="2"/>
</dbReference>
<feature type="transmembrane region" description="Helical" evidence="7">
    <location>
        <begin position="713"/>
        <end position="733"/>
    </location>
</feature>
<dbReference type="InterPro" id="IPR041137">
    <property type="entry name" value="ZIP4_N"/>
</dbReference>
<feature type="domain" description="Zinc transporter ZIP4 N-terminal" evidence="8">
    <location>
        <begin position="66"/>
        <end position="218"/>
    </location>
</feature>
<evidence type="ECO:0000313" key="9">
    <source>
        <dbReference type="EMBL" id="KAK2565157.1"/>
    </source>
</evidence>
<evidence type="ECO:0000256" key="7">
    <source>
        <dbReference type="SAM" id="Phobius"/>
    </source>
</evidence>
<comment type="similarity">
    <text evidence="2">Belongs to the ZIP transporter (TC 2.A.5) family.</text>
</comment>
<dbReference type="GO" id="GO:0030003">
    <property type="term" value="P:intracellular monoatomic cation homeostasis"/>
    <property type="evidence" value="ECO:0007669"/>
    <property type="project" value="TreeGrafter"/>
</dbReference>
<dbReference type="EMBL" id="JARQWQ010000020">
    <property type="protein sequence ID" value="KAK2565157.1"/>
    <property type="molecule type" value="Genomic_DNA"/>
</dbReference>
<evidence type="ECO:0000256" key="2">
    <source>
        <dbReference type="ARBA" id="ARBA00006939"/>
    </source>
</evidence>
<accession>A0AAD9V8T2</accession>
<comment type="subcellular location">
    <subcellularLocation>
        <location evidence="1">Membrane</location>
        <topology evidence="1">Multi-pass membrane protein</topology>
    </subcellularLocation>
</comment>
<proteinExistence type="inferred from homology"/>
<dbReference type="Pfam" id="PF18292">
    <property type="entry name" value="ZIP4_domain"/>
    <property type="match status" value="1"/>
</dbReference>
<organism evidence="9 10">
    <name type="scientific">Acropora cervicornis</name>
    <name type="common">Staghorn coral</name>
    <dbReference type="NCBI Taxonomy" id="6130"/>
    <lineage>
        <taxon>Eukaryota</taxon>
        <taxon>Metazoa</taxon>
        <taxon>Cnidaria</taxon>
        <taxon>Anthozoa</taxon>
        <taxon>Hexacorallia</taxon>
        <taxon>Scleractinia</taxon>
        <taxon>Astrocoeniina</taxon>
        <taxon>Acroporidae</taxon>
        <taxon>Acropora</taxon>
    </lineage>
</organism>
<reference evidence="9" key="2">
    <citation type="journal article" date="2023" name="Science">
        <title>Genomic signatures of disease resistance in endangered staghorn corals.</title>
        <authorList>
            <person name="Vollmer S.V."/>
            <person name="Selwyn J.D."/>
            <person name="Despard B.A."/>
            <person name="Roesel C.L."/>
        </authorList>
    </citation>
    <scope>NUCLEOTIDE SEQUENCE</scope>
    <source>
        <strain evidence="9">K2</strain>
    </source>
</reference>
<dbReference type="AlphaFoldDB" id="A0AAD9V8T2"/>
<feature type="transmembrane region" description="Helical" evidence="7">
    <location>
        <begin position="683"/>
        <end position="701"/>
    </location>
</feature>
<name>A0AAD9V8T2_ACRCE</name>
<feature type="region of interest" description="Disordered" evidence="6">
    <location>
        <begin position="582"/>
        <end position="605"/>
    </location>
</feature>
<dbReference type="GO" id="GO:0005886">
    <property type="term" value="C:plasma membrane"/>
    <property type="evidence" value="ECO:0007669"/>
    <property type="project" value="TreeGrafter"/>
</dbReference>
<evidence type="ECO:0000313" key="10">
    <source>
        <dbReference type="Proteomes" id="UP001249851"/>
    </source>
</evidence>
<dbReference type="GO" id="GO:0071578">
    <property type="term" value="P:zinc ion import across plasma membrane"/>
    <property type="evidence" value="ECO:0007669"/>
    <property type="project" value="TreeGrafter"/>
</dbReference>
<feature type="transmembrane region" description="Helical" evidence="7">
    <location>
        <begin position="374"/>
        <end position="396"/>
    </location>
</feature>
<comment type="caution">
    <text evidence="9">The sequence shown here is derived from an EMBL/GenBank/DDBJ whole genome shotgun (WGS) entry which is preliminary data.</text>
</comment>
<keyword evidence="4 7" id="KW-1133">Transmembrane helix</keyword>
<dbReference type="Proteomes" id="UP001249851">
    <property type="component" value="Unassembled WGS sequence"/>
</dbReference>
<evidence type="ECO:0000256" key="3">
    <source>
        <dbReference type="ARBA" id="ARBA00022692"/>
    </source>
</evidence>
<dbReference type="GO" id="GO:0005385">
    <property type="term" value="F:zinc ion transmembrane transporter activity"/>
    <property type="evidence" value="ECO:0007669"/>
    <property type="project" value="TreeGrafter"/>
</dbReference>
<dbReference type="InterPro" id="IPR003689">
    <property type="entry name" value="ZIP"/>
</dbReference>
<sequence>MLSQNRGEMISRNFWFWILNIGAFVFSHESRQHGDYSFKHLREAVNGDYLTPEEQQTLFNSLHLLNCTELERRNEMDYRKCFTTSDLHEFEGSWASRGLNSTEFADISPVIIYCLLPSSQKNPGGEQCNISHKSHEQLFKAFVSNYSESQEGISYKGLETILEQINNTVGQFFTKKKCFSADSIIKEVLKEEENSLDQNEFKRACASIILHLVQGYCIGKSDTLKKLPSKAFFINDIFMHKSHLSRDDFHEIIRSLGIDQTSSESTAHGHHHRRRRSTMAGLLPKKELVSSHAVYRREIDHHGNQVDAHQSSGTCYSLDDLLTIFDVDHLTGADRDDFQNLCPAFIQQAKSGACSSGQSNRKPATVTERDTAKIWGYGIGAVTLISLTSLAGVATIPFIGKRLYNKVLDLLVGLAVGSLAGDGLLHLLPHITTIAFFWVEAALTIQLEKSFVLRLNDAYYIHVLLKETFTNVLAWFGFNCFNFIIDQSFGLHAHEEEESTGDSHDHSGEDAFIWKAMVVLASIYVFYLFEILTHLGLKSKFLGLSSHELKLEEQLRKGKNEIPKDNKDIVLMNVNSKDVQDVVQSDKGDHENERVGASLQPRSSASSKKKSWRNISAVAWMIIIGDSLHNISDGLAIGAVFSEGGPSGISGGISTSIAVFCHELPHELGDFAVLLKAGMSVKMALLANFLSALSCFIGLFIGIEVGQQGEVRLWFFAIAGGIFLYVALVDMLPHLIHSKTLKAEPLVTFLLQNVGLLVGFGILLIIALYEENLKGLKF</sequence>
<keyword evidence="5 7" id="KW-0472">Membrane</keyword>
<evidence type="ECO:0000256" key="6">
    <source>
        <dbReference type="SAM" id="MobiDB-lite"/>
    </source>
</evidence>